<name>A0ABQ0GCP3_9PEZI</name>
<feature type="compositionally biased region" description="Low complexity" evidence="1">
    <location>
        <begin position="239"/>
        <end position="251"/>
    </location>
</feature>
<feature type="compositionally biased region" description="Polar residues" evidence="1">
    <location>
        <begin position="378"/>
        <end position="393"/>
    </location>
</feature>
<dbReference type="GeneID" id="98176483"/>
<feature type="region of interest" description="Disordered" evidence="1">
    <location>
        <begin position="288"/>
        <end position="320"/>
    </location>
</feature>
<feature type="transmembrane region" description="Helical" evidence="2">
    <location>
        <begin position="259"/>
        <end position="284"/>
    </location>
</feature>
<evidence type="ECO:0000256" key="2">
    <source>
        <dbReference type="SAM" id="Phobius"/>
    </source>
</evidence>
<proteinExistence type="predicted"/>
<comment type="caution">
    <text evidence="3">The sequence shown here is derived from an EMBL/GenBank/DDBJ whole genome shotgun (WGS) entry which is preliminary data.</text>
</comment>
<accession>A0ABQ0GCP3</accession>
<evidence type="ECO:0000313" key="3">
    <source>
        <dbReference type="EMBL" id="GAB1315530.1"/>
    </source>
</evidence>
<sequence length="400" mass="42651">MSQAATRSPLVRHVIAPLTTVFTPPSTCVTAFIDEPRTKPVHNIVPAYYSDCQSLRPCLPGTNHWSDWGFYSPGLSCPQGWTTATVASRNMTDIVKATAMFSLMYPEETAAFCCPSGFAFSYGLFDSTYWNIPPRCVSAMVEGDFNYWTCGINGETTTSELRTFAINSGEITTVATSTEVTTRYESAPDLDSSGEATTETVTMTSTITTKAPTVAMTLVPAVQLVWRPIDGPSIPNPYSSSESTAAPTSAPSPTPGRGIPIPVIAGSAAGAGVLIAVLLLGIFIRTKRRQQRGPQSHTPRKTDPDQQGSPDATITPSLGEPTIPAIGLSYKAELDAIATAQRDFRRPAVKPELPGDALIRFGAAPKTYYELDAEPPYSSATMSNPVSPLSAQPASPRAQC</sequence>
<keyword evidence="2" id="KW-0472">Membrane</keyword>
<reference evidence="3 4" key="1">
    <citation type="submission" date="2024-09" db="EMBL/GenBank/DDBJ databases">
        <title>Itraconazole resistance in Madurella fahalii resulting from another homologue of gene encoding cytochrome P450 14-alpha sterol demethylase (CYP51).</title>
        <authorList>
            <person name="Yoshioka I."/>
            <person name="Fahal A.H."/>
            <person name="Kaneko S."/>
            <person name="Yaguchi T."/>
        </authorList>
    </citation>
    <scope>NUCLEOTIDE SEQUENCE [LARGE SCALE GENOMIC DNA]</scope>
    <source>
        <strain evidence="3 4">IFM 68171</strain>
    </source>
</reference>
<feature type="region of interest" description="Disordered" evidence="1">
    <location>
        <begin position="374"/>
        <end position="400"/>
    </location>
</feature>
<dbReference type="RefSeq" id="XP_070917261.1">
    <property type="nucleotide sequence ID" value="XM_071061160.1"/>
</dbReference>
<feature type="compositionally biased region" description="Polar residues" evidence="1">
    <location>
        <begin position="305"/>
        <end position="316"/>
    </location>
</feature>
<protein>
    <submittedName>
        <fullName evidence="3">Uncharacterized protein</fullName>
    </submittedName>
</protein>
<organism evidence="3 4">
    <name type="scientific">Madurella fahalii</name>
    <dbReference type="NCBI Taxonomy" id="1157608"/>
    <lineage>
        <taxon>Eukaryota</taxon>
        <taxon>Fungi</taxon>
        <taxon>Dikarya</taxon>
        <taxon>Ascomycota</taxon>
        <taxon>Pezizomycotina</taxon>
        <taxon>Sordariomycetes</taxon>
        <taxon>Sordariomycetidae</taxon>
        <taxon>Sordariales</taxon>
        <taxon>Sordariales incertae sedis</taxon>
        <taxon>Madurella</taxon>
    </lineage>
</organism>
<feature type="region of interest" description="Disordered" evidence="1">
    <location>
        <begin position="235"/>
        <end position="254"/>
    </location>
</feature>
<dbReference type="EMBL" id="BAAFSV010000003">
    <property type="protein sequence ID" value="GAB1315530.1"/>
    <property type="molecule type" value="Genomic_DNA"/>
</dbReference>
<evidence type="ECO:0000313" key="4">
    <source>
        <dbReference type="Proteomes" id="UP001628179"/>
    </source>
</evidence>
<evidence type="ECO:0000256" key="1">
    <source>
        <dbReference type="SAM" id="MobiDB-lite"/>
    </source>
</evidence>
<gene>
    <name evidence="3" type="ORF">MFIFM68171_05740</name>
</gene>
<keyword evidence="2" id="KW-1133">Transmembrane helix</keyword>
<keyword evidence="2" id="KW-0812">Transmembrane</keyword>
<keyword evidence="4" id="KW-1185">Reference proteome</keyword>
<dbReference type="Proteomes" id="UP001628179">
    <property type="component" value="Unassembled WGS sequence"/>
</dbReference>